<dbReference type="EMBL" id="CM002800">
    <property type="protein sequence ID" value="KZN85015.1"/>
    <property type="molecule type" value="Genomic_DNA"/>
</dbReference>
<reference evidence="1" key="1">
    <citation type="journal article" date="2014" name="Genome Announc.">
        <title>Complete sequencing and chromosome-scale genome assembly of the industrial progenitor strain P2niaD18 from the penicillin producer Penicillium chrysogenum.</title>
        <authorList>
            <person name="Specht T."/>
            <person name="Dahlmann T.A."/>
            <person name="Zadra I."/>
            <person name="Kurnsteiner H."/>
            <person name="Kuck U."/>
        </authorList>
    </citation>
    <scope>NUCLEOTIDE SEQUENCE [LARGE SCALE GENOMIC DNA]</scope>
    <source>
        <strain evidence="1">P2niaD18</strain>
    </source>
</reference>
<dbReference type="Proteomes" id="UP000076449">
    <property type="component" value="Chromosome III"/>
</dbReference>
<proteinExistence type="predicted"/>
<organism evidence="1">
    <name type="scientific">Penicillium chrysogenum</name>
    <name type="common">Penicillium notatum</name>
    <dbReference type="NCBI Taxonomy" id="5076"/>
    <lineage>
        <taxon>Eukaryota</taxon>
        <taxon>Fungi</taxon>
        <taxon>Dikarya</taxon>
        <taxon>Ascomycota</taxon>
        <taxon>Pezizomycotina</taxon>
        <taxon>Eurotiomycetes</taxon>
        <taxon>Eurotiomycetidae</taxon>
        <taxon>Eurotiales</taxon>
        <taxon>Aspergillaceae</taxon>
        <taxon>Penicillium</taxon>
        <taxon>Penicillium chrysogenum species complex</taxon>
    </lineage>
</organism>
<protein>
    <submittedName>
        <fullName evidence="1">Uncharacterized protein</fullName>
    </submittedName>
</protein>
<accession>A0A167QPR7</accession>
<name>A0A167QPR7_PENCH</name>
<gene>
    <name evidence="1" type="ORF">EN45_091830</name>
</gene>
<dbReference type="AlphaFoldDB" id="A0A167QPR7"/>
<evidence type="ECO:0000313" key="1">
    <source>
        <dbReference type="EMBL" id="KZN85015.1"/>
    </source>
</evidence>
<sequence>MIGKVPNEVTYAQINGLLAAIPLPQKGALRVQNCVTWTKAAIWKLQENGLVEKFDVGQFMDDSLDFADKRIRSPESTPTSINYTARRM</sequence>